<feature type="compositionally biased region" description="Polar residues" evidence="1">
    <location>
        <begin position="140"/>
        <end position="151"/>
    </location>
</feature>
<comment type="caution">
    <text evidence="3">The sequence shown here is derived from an EMBL/GenBank/DDBJ whole genome shotgun (WGS) entry which is preliminary data.</text>
</comment>
<keyword evidence="2" id="KW-0812">Transmembrane</keyword>
<evidence type="ECO:0000256" key="1">
    <source>
        <dbReference type="SAM" id="MobiDB-lite"/>
    </source>
</evidence>
<accession>A0A0V8IRK9</accession>
<dbReference type="RefSeq" id="WP_061975827.1">
    <property type="nucleotide sequence ID" value="NZ_FMAV01000008.1"/>
</dbReference>
<dbReference type="Proteomes" id="UP000054099">
    <property type="component" value="Unassembled WGS sequence"/>
</dbReference>
<dbReference type="OrthoDB" id="2965336at2"/>
<feature type="transmembrane region" description="Helical" evidence="2">
    <location>
        <begin position="52"/>
        <end position="75"/>
    </location>
</feature>
<evidence type="ECO:0000256" key="2">
    <source>
        <dbReference type="SAM" id="Phobius"/>
    </source>
</evidence>
<evidence type="ECO:0000313" key="4">
    <source>
        <dbReference type="Proteomes" id="UP000054099"/>
    </source>
</evidence>
<feature type="region of interest" description="Disordered" evidence="1">
    <location>
        <begin position="422"/>
        <end position="450"/>
    </location>
</feature>
<gene>
    <name evidence="3" type="ORF">AS030_22115</name>
</gene>
<sequence>MESSKWTEEEIQKQLEKMPSVKDKRSKEFIFHEIEGKLTASSVHKTTVKKTWMMPGLAMVCLLAVVFLLMPLPFFKKEASAPSPPERTLPSRNQVKPNVVARDPEPPAERVDPSEHENNAPIKEKEKDRPEPKIEKPQDENQGSTAPSTQKELPADKKANGDQEAPPVTVEASSDENYHSPLMKDELNQQLKEGKSLVTVAYRDDQAELVVPLSFLVKGGGTYADKVEDVLGSFHPEKVGLQPTLLNQAKLSEKEGAVVVNLPAGSVSSSEEALLPKVLGYTFGYSEGYSKVKFETDGKPGYEFSNLGSKEELDVDGVRGGPAFSYTTSTGDEFLVDSNATTFAKPAENLEKAMDQMKEGYKDKKLVPAVPEDTTLHADRSGTKATVTVEGKGKADDEETRKMLDAALVTVKNYGSDTVAIDDGAGTEKQAEEQQTEQVGAVNFMETKEQ</sequence>
<dbReference type="EMBL" id="LNQN01000010">
    <property type="protein sequence ID" value="KSU77363.1"/>
    <property type="molecule type" value="Genomic_DNA"/>
</dbReference>
<name>A0A0V8IRK9_9BACL</name>
<organism evidence="3 4">
    <name type="scientific">Fictibacillus enclensis</name>
    <dbReference type="NCBI Taxonomy" id="1017270"/>
    <lineage>
        <taxon>Bacteria</taxon>
        <taxon>Bacillati</taxon>
        <taxon>Bacillota</taxon>
        <taxon>Bacilli</taxon>
        <taxon>Bacillales</taxon>
        <taxon>Fictibacillaceae</taxon>
        <taxon>Fictibacillus</taxon>
    </lineage>
</organism>
<feature type="compositionally biased region" description="Basic and acidic residues" evidence="1">
    <location>
        <begin position="102"/>
        <end position="139"/>
    </location>
</feature>
<keyword evidence="2" id="KW-1133">Transmembrane helix</keyword>
<dbReference type="AlphaFoldDB" id="A0A0V8IRK9"/>
<protein>
    <submittedName>
        <fullName evidence="3">Uncharacterized protein</fullName>
    </submittedName>
</protein>
<evidence type="ECO:0000313" key="3">
    <source>
        <dbReference type="EMBL" id="KSU77363.1"/>
    </source>
</evidence>
<reference evidence="3 4" key="1">
    <citation type="journal article" date="2014" name="Antonie Van Leeuwenhoek">
        <title>Fictibacillus enclensis sp. nov., isolated from marine sediment.</title>
        <authorList>
            <person name="Dastager S.G."/>
            <person name="Mawlankar R."/>
            <person name="Srinivasan K."/>
            <person name="Tang S.K."/>
            <person name="Lee J.C."/>
            <person name="Ramana V.V."/>
            <person name="Shouche Y.S."/>
        </authorList>
    </citation>
    <scope>NUCLEOTIDE SEQUENCE [LARGE SCALE GENOMIC DNA]</scope>
    <source>
        <strain evidence="3 4">NIO-1003</strain>
    </source>
</reference>
<keyword evidence="4" id="KW-1185">Reference proteome</keyword>
<feature type="region of interest" description="Disordered" evidence="1">
    <location>
        <begin position="78"/>
        <end position="182"/>
    </location>
</feature>
<proteinExistence type="predicted"/>
<keyword evidence="2" id="KW-0472">Membrane</keyword>